<keyword evidence="3" id="KW-1185">Reference proteome</keyword>
<accession>A0A6A6A2E7</accession>
<feature type="chain" id="PRO_5025548618" evidence="1">
    <location>
        <begin position="27"/>
        <end position="200"/>
    </location>
</feature>
<organism evidence="2 3">
    <name type="scientific">Dothidotthia symphoricarpi CBS 119687</name>
    <dbReference type="NCBI Taxonomy" id="1392245"/>
    <lineage>
        <taxon>Eukaryota</taxon>
        <taxon>Fungi</taxon>
        <taxon>Dikarya</taxon>
        <taxon>Ascomycota</taxon>
        <taxon>Pezizomycotina</taxon>
        <taxon>Dothideomycetes</taxon>
        <taxon>Pleosporomycetidae</taxon>
        <taxon>Pleosporales</taxon>
        <taxon>Dothidotthiaceae</taxon>
        <taxon>Dothidotthia</taxon>
    </lineage>
</organism>
<proteinExistence type="predicted"/>
<evidence type="ECO:0000313" key="3">
    <source>
        <dbReference type="Proteomes" id="UP000799771"/>
    </source>
</evidence>
<evidence type="ECO:0000256" key="1">
    <source>
        <dbReference type="SAM" id="SignalP"/>
    </source>
</evidence>
<dbReference type="RefSeq" id="XP_033519470.1">
    <property type="nucleotide sequence ID" value="XM_033661967.1"/>
</dbReference>
<dbReference type="Proteomes" id="UP000799771">
    <property type="component" value="Unassembled WGS sequence"/>
</dbReference>
<dbReference type="AlphaFoldDB" id="A0A6A6A2E7"/>
<reference evidence="2" key="1">
    <citation type="journal article" date="2020" name="Stud. Mycol.">
        <title>101 Dothideomycetes genomes: a test case for predicting lifestyles and emergence of pathogens.</title>
        <authorList>
            <person name="Haridas S."/>
            <person name="Albert R."/>
            <person name="Binder M."/>
            <person name="Bloem J."/>
            <person name="Labutti K."/>
            <person name="Salamov A."/>
            <person name="Andreopoulos B."/>
            <person name="Baker S."/>
            <person name="Barry K."/>
            <person name="Bills G."/>
            <person name="Bluhm B."/>
            <person name="Cannon C."/>
            <person name="Castanera R."/>
            <person name="Culley D."/>
            <person name="Daum C."/>
            <person name="Ezra D."/>
            <person name="Gonzalez J."/>
            <person name="Henrissat B."/>
            <person name="Kuo A."/>
            <person name="Liang C."/>
            <person name="Lipzen A."/>
            <person name="Lutzoni F."/>
            <person name="Magnuson J."/>
            <person name="Mondo S."/>
            <person name="Nolan M."/>
            <person name="Ohm R."/>
            <person name="Pangilinan J."/>
            <person name="Park H.-J."/>
            <person name="Ramirez L."/>
            <person name="Alfaro M."/>
            <person name="Sun H."/>
            <person name="Tritt A."/>
            <person name="Yoshinaga Y."/>
            <person name="Zwiers L.-H."/>
            <person name="Turgeon B."/>
            <person name="Goodwin S."/>
            <person name="Spatafora J."/>
            <person name="Crous P."/>
            <person name="Grigoriev I."/>
        </authorList>
    </citation>
    <scope>NUCLEOTIDE SEQUENCE</scope>
    <source>
        <strain evidence="2">CBS 119687</strain>
    </source>
</reference>
<feature type="signal peptide" evidence="1">
    <location>
        <begin position="1"/>
        <end position="26"/>
    </location>
</feature>
<dbReference type="EMBL" id="ML977517">
    <property type="protein sequence ID" value="KAF2125077.1"/>
    <property type="molecule type" value="Genomic_DNA"/>
</dbReference>
<name>A0A6A6A2E7_9PLEO</name>
<protein>
    <submittedName>
        <fullName evidence="2">Uncharacterized protein</fullName>
    </submittedName>
</protein>
<keyword evidence="1" id="KW-0732">Signal</keyword>
<evidence type="ECO:0000313" key="2">
    <source>
        <dbReference type="EMBL" id="KAF2125077.1"/>
    </source>
</evidence>
<sequence>MPFPGYLPELLLISLSCSLTYVCSHASPETSLTGRYQITRNNQTQPQGPQSHHELDARRARCLQGRRDEIPPRWLTEFAETLICGTSRNPNPFWDSCLSTPCFVIQPVSSSIQMLVDIIDGRCHFATKAQLILRSAETSAGYLLSYQMLRALRIDMSKDSTMVVSRRVRLLASTASRMQHRADHNAVCLSMMILARKLGD</sequence>
<dbReference type="GeneID" id="54402399"/>
<gene>
    <name evidence="2" type="ORF">P153DRAFT_119276</name>
</gene>